<evidence type="ECO:0000313" key="4">
    <source>
        <dbReference type="Proteomes" id="UP001497497"/>
    </source>
</evidence>
<dbReference type="Proteomes" id="UP001497497">
    <property type="component" value="Unassembled WGS sequence"/>
</dbReference>
<dbReference type="GO" id="GO:0042981">
    <property type="term" value="P:regulation of apoptotic process"/>
    <property type="evidence" value="ECO:0007669"/>
    <property type="project" value="InterPro"/>
</dbReference>
<reference evidence="3 4" key="1">
    <citation type="submission" date="2024-04" db="EMBL/GenBank/DDBJ databases">
        <authorList>
            <consortium name="Genoscope - CEA"/>
            <person name="William W."/>
        </authorList>
    </citation>
    <scope>NUCLEOTIDE SEQUENCE [LARGE SCALE GENOMIC DNA]</scope>
</reference>
<dbReference type="InterPro" id="IPR001315">
    <property type="entry name" value="CARD"/>
</dbReference>
<dbReference type="InterPro" id="IPR011029">
    <property type="entry name" value="DEATH-like_dom_sf"/>
</dbReference>
<name>A0AAV2H9X5_LYMST</name>
<evidence type="ECO:0000256" key="1">
    <source>
        <dbReference type="SAM" id="MobiDB-lite"/>
    </source>
</evidence>
<feature type="compositionally biased region" description="Polar residues" evidence="1">
    <location>
        <begin position="299"/>
        <end position="309"/>
    </location>
</feature>
<accession>A0AAV2H9X5</accession>
<feature type="region of interest" description="Disordered" evidence="1">
    <location>
        <begin position="299"/>
        <end position="365"/>
    </location>
</feature>
<feature type="region of interest" description="Disordered" evidence="1">
    <location>
        <begin position="257"/>
        <end position="276"/>
    </location>
</feature>
<feature type="compositionally biased region" description="Polar residues" evidence="1">
    <location>
        <begin position="338"/>
        <end position="348"/>
    </location>
</feature>
<feature type="domain" description="CARD" evidence="2">
    <location>
        <begin position="9"/>
        <end position="98"/>
    </location>
</feature>
<dbReference type="Gene3D" id="1.10.533.10">
    <property type="entry name" value="Death Domain, Fas"/>
    <property type="match status" value="1"/>
</dbReference>
<evidence type="ECO:0000313" key="3">
    <source>
        <dbReference type="EMBL" id="CAL1529314.1"/>
    </source>
</evidence>
<dbReference type="AlphaFoldDB" id="A0AAV2H9X5"/>
<dbReference type="EMBL" id="CAXITT010000046">
    <property type="protein sequence ID" value="CAL1529314.1"/>
    <property type="molecule type" value="Genomic_DNA"/>
</dbReference>
<protein>
    <recommendedName>
        <fullName evidence="2">CARD domain-containing protein</fullName>
    </recommendedName>
</protein>
<dbReference type="PROSITE" id="PS50209">
    <property type="entry name" value="CARD"/>
    <property type="match status" value="1"/>
</dbReference>
<proteinExistence type="predicted"/>
<organism evidence="3 4">
    <name type="scientific">Lymnaea stagnalis</name>
    <name type="common">Great pond snail</name>
    <name type="synonym">Helix stagnalis</name>
    <dbReference type="NCBI Taxonomy" id="6523"/>
    <lineage>
        <taxon>Eukaryota</taxon>
        <taxon>Metazoa</taxon>
        <taxon>Spiralia</taxon>
        <taxon>Lophotrochozoa</taxon>
        <taxon>Mollusca</taxon>
        <taxon>Gastropoda</taxon>
        <taxon>Heterobranchia</taxon>
        <taxon>Euthyneura</taxon>
        <taxon>Panpulmonata</taxon>
        <taxon>Hygrophila</taxon>
        <taxon>Lymnaeoidea</taxon>
        <taxon>Lymnaeidae</taxon>
        <taxon>Lymnaea</taxon>
    </lineage>
</organism>
<dbReference type="SUPFAM" id="SSF47986">
    <property type="entry name" value="DEATH domain"/>
    <property type="match status" value="1"/>
</dbReference>
<sequence length="365" mass="41585">MKRVEKKHMTDLLASKLRINLPFIEEQVEANDLLTYLFADSIIDVNDKETVSRAVNRKERASCLVTLLMSRGDRAYSCFLEALSKENYTHVVDRISGRSYTRGESSDGGAAAAHGDIVKISLDEKVSHLEDRAVIHDRRLERISRRLDDAVKKEDLKVIQQEIHNLNVAADKEREINSLKSQLRAKEAELASLTKRNYDQVKQLMDEIASLKQKAEKGEKELQQYLIEKAKLENRVQDLIQSEVSTKQEIETIKEEAKHSQEKLKHLEDSHQRDANVTKEQMRDLMTFKEQMLSLVSVQRSQQPSSEACSQPVARTPRAQLPLKEHFIQLPESKIKGPNSQRQQQPSSHAAEPKVSSAGKSSTKQ</sequence>
<evidence type="ECO:0000259" key="2">
    <source>
        <dbReference type="PROSITE" id="PS50209"/>
    </source>
</evidence>
<dbReference type="CDD" id="cd01671">
    <property type="entry name" value="CARD"/>
    <property type="match status" value="1"/>
</dbReference>
<keyword evidence="4" id="KW-1185">Reference proteome</keyword>
<gene>
    <name evidence="3" type="ORF">GSLYS_00003469001</name>
</gene>
<dbReference type="Pfam" id="PF00619">
    <property type="entry name" value="CARD"/>
    <property type="match status" value="1"/>
</dbReference>
<comment type="caution">
    <text evidence="3">The sequence shown here is derived from an EMBL/GenBank/DDBJ whole genome shotgun (WGS) entry which is preliminary data.</text>
</comment>